<organism evidence="2 3">
    <name type="scientific">Eutrema salsugineum</name>
    <name type="common">Saltwater cress</name>
    <name type="synonym">Sisymbrium salsugineum</name>
    <dbReference type="NCBI Taxonomy" id="72664"/>
    <lineage>
        <taxon>Eukaryota</taxon>
        <taxon>Viridiplantae</taxon>
        <taxon>Streptophyta</taxon>
        <taxon>Embryophyta</taxon>
        <taxon>Tracheophyta</taxon>
        <taxon>Spermatophyta</taxon>
        <taxon>Magnoliopsida</taxon>
        <taxon>eudicotyledons</taxon>
        <taxon>Gunneridae</taxon>
        <taxon>Pentapetalae</taxon>
        <taxon>rosids</taxon>
        <taxon>malvids</taxon>
        <taxon>Brassicales</taxon>
        <taxon>Brassicaceae</taxon>
        <taxon>Eutremeae</taxon>
        <taxon>Eutrema</taxon>
    </lineage>
</organism>
<accession>V4P8Z1</accession>
<evidence type="ECO:0000313" key="2">
    <source>
        <dbReference type="EMBL" id="ESQ56096.1"/>
    </source>
</evidence>
<keyword evidence="1" id="KW-0472">Membrane</keyword>
<evidence type="ECO:0000313" key="3">
    <source>
        <dbReference type="Proteomes" id="UP000030689"/>
    </source>
</evidence>
<dbReference type="KEGG" id="eus:EUTSA_v10027499mg"/>
<proteinExistence type="predicted"/>
<sequence length="82" mass="9447">MEKILMKFAFLVFLVKFIYINILVLVTVLNVEAKHLSPEENPQSMLHHEASLHVVKPQGHCKKGCRVICIPNQQFIRCICLC</sequence>
<name>V4P8Z1_EUTSA</name>
<dbReference type="AlphaFoldDB" id="V4P8Z1"/>
<keyword evidence="1" id="KW-1133">Transmembrane helix</keyword>
<keyword evidence="3" id="KW-1185">Reference proteome</keyword>
<evidence type="ECO:0000256" key="1">
    <source>
        <dbReference type="SAM" id="Phobius"/>
    </source>
</evidence>
<dbReference type="Proteomes" id="UP000030689">
    <property type="component" value="Unassembled WGS sequence"/>
</dbReference>
<protein>
    <submittedName>
        <fullName evidence="2">Uncharacterized protein</fullName>
    </submittedName>
</protein>
<reference evidence="2 3" key="1">
    <citation type="journal article" date="2013" name="Front. Plant Sci.">
        <title>The Reference Genome of the Halophytic Plant Eutrema salsugineum.</title>
        <authorList>
            <person name="Yang R."/>
            <person name="Jarvis D.E."/>
            <person name="Chen H."/>
            <person name="Beilstein M.A."/>
            <person name="Grimwood J."/>
            <person name="Jenkins J."/>
            <person name="Shu S."/>
            <person name="Prochnik S."/>
            <person name="Xin M."/>
            <person name="Ma C."/>
            <person name="Schmutz J."/>
            <person name="Wing R.A."/>
            <person name="Mitchell-Olds T."/>
            <person name="Schumaker K.S."/>
            <person name="Wang X."/>
        </authorList>
    </citation>
    <scope>NUCLEOTIDE SEQUENCE [LARGE SCALE GENOMIC DNA]</scope>
</reference>
<gene>
    <name evidence="2" type="ORF">EUTSA_v10027499mg</name>
</gene>
<keyword evidence="1" id="KW-0812">Transmembrane</keyword>
<dbReference type="EMBL" id="KI517384">
    <property type="protein sequence ID" value="ESQ56096.1"/>
    <property type="molecule type" value="Genomic_DNA"/>
</dbReference>
<dbReference type="OMA" id="MSMKFVF"/>
<dbReference type="Gramene" id="ESQ56096">
    <property type="protein sequence ID" value="ESQ56096"/>
    <property type="gene ID" value="EUTSA_v10027499mg"/>
</dbReference>
<feature type="transmembrane region" description="Helical" evidence="1">
    <location>
        <begin position="6"/>
        <end position="29"/>
    </location>
</feature>